<dbReference type="EMBL" id="BALE01000017">
    <property type="protein sequence ID" value="GAN54239.1"/>
    <property type="molecule type" value="Genomic_DNA"/>
</dbReference>
<dbReference type="Proteomes" id="UP000032679">
    <property type="component" value="Unassembled WGS sequence"/>
</dbReference>
<name>A0A0D6MKR5_9PROT</name>
<comment type="caution">
    <text evidence="2">The sequence shown here is derived from an EMBL/GenBank/DDBJ whole genome shotgun (WGS) entry which is preliminary data.</text>
</comment>
<dbReference type="InterPro" id="IPR005135">
    <property type="entry name" value="Endo/exonuclease/phosphatase"/>
</dbReference>
<dbReference type="STRING" id="1231623.Tasa_017_122"/>
<dbReference type="Gene3D" id="3.60.10.10">
    <property type="entry name" value="Endonuclease/exonuclease/phosphatase"/>
    <property type="match status" value="1"/>
</dbReference>
<gene>
    <name evidence="2" type="ORF">Tasa_017_122</name>
</gene>
<reference evidence="2 3" key="1">
    <citation type="submission" date="2012-10" db="EMBL/GenBank/DDBJ databases">
        <title>Genome sequencing of Tanticharoenia sakaeratensis NBRC 103193.</title>
        <authorList>
            <person name="Azuma Y."/>
            <person name="Hadano H."/>
            <person name="Hirakawa H."/>
            <person name="Matsushita K."/>
        </authorList>
    </citation>
    <scope>NUCLEOTIDE SEQUENCE [LARGE SCALE GENOMIC DNA]</scope>
    <source>
        <strain evidence="2 3">NBRC 103193</strain>
    </source>
</reference>
<dbReference type="GO" id="GO:0003824">
    <property type="term" value="F:catalytic activity"/>
    <property type="evidence" value="ECO:0007669"/>
    <property type="project" value="InterPro"/>
</dbReference>
<sequence>MPSDVGRRTDTDFARLASYARHLNADVVALEEIDGPQVAARVFPPERYQLILTPDAIVQRTGIAVRRGIGVTVNAELSALNTYGNDAPHPLRGGLDVTLTEGRARLRVLVVHLKTGCWDQPLSQRAHSCPTLLQQFRIIDDWALERQDEGEAFAILGDFNRRLTEHDPMMAMLDADAPMMLTTAGYASPCWGGEYFIDHILLGNAARTWLEPSSLRVMIYRESPDIRSALSDHCPVSVRLDLPV</sequence>
<accession>A0A0D6MKR5</accession>
<evidence type="ECO:0000313" key="2">
    <source>
        <dbReference type="EMBL" id="GAN54239.1"/>
    </source>
</evidence>
<keyword evidence="3" id="KW-1185">Reference proteome</keyword>
<dbReference type="InterPro" id="IPR036691">
    <property type="entry name" value="Endo/exonu/phosph_ase_sf"/>
</dbReference>
<feature type="domain" description="Endonuclease/exonuclease/phosphatase" evidence="1">
    <location>
        <begin position="10"/>
        <end position="233"/>
    </location>
</feature>
<evidence type="ECO:0000259" key="1">
    <source>
        <dbReference type="Pfam" id="PF03372"/>
    </source>
</evidence>
<evidence type="ECO:0000313" key="3">
    <source>
        <dbReference type="Proteomes" id="UP000032679"/>
    </source>
</evidence>
<organism evidence="2 3">
    <name type="scientific">Tanticharoenia sakaeratensis NBRC 103193</name>
    <dbReference type="NCBI Taxonomy" id="1231623"/>
    <lineage>
        <taxon>Bacteria</taxon>
        <taxon>Pseudomonadati</taxon>
        <taxon>Pseudomonadota</taxon>
        <taxon>Alphaproteobacteria</taxon>
        <taxon>Acetobacterales</taxon>
        <taxon>Acetobacteraceae</taxon>
        <taxon>Tanticharoenia</taxon>
    </lineage>
</organism>
<proteinExistence type="predicted"/>
<dbReference type="SUPFAM" id="SSF56219">
    <property type="entry name" value="DNase I-like"/>
    <property type="match status" value="1"/>
</dbReference>
<dbReference type="AlphaFoldDB" id="A0A0D6MKR5"/>
<dbReference type="Pfam" id="PF03372">
    <property type="entry name" value="Exo_endo_phos"/>
    <property type="match status" value="1"/>
</dbReference>
<protein>
    <recommendedName>
        <fullName evidence="1">Endonuclease/exonuclease/phosphatase domain-containing protein</fullName>
    </recommendedName>
</protein>